<evidence type="ECO:0000256" key="1">
    <source>
        <dbReference type="ARBA" id="ARBA00022617"/>
    </source>
</evidence>
<dbReference type="PANTHER" id="PTHR30600">
    <property type="entry name" value="CYTOCHROME C PEROXIDASE-RELATED"/>
    <property type="match status" value="1"/>
</dbReference>
<evidence type="ECO:0000256" key="3">
    <source>
        <dbReference type="ARBA" id="ARBA00023004"/>
    </source>
</evidence>
<dbReference type="Gene3D" id="1.10.760.10">
    <property type="entry name" value="Cytochrome c-like domain"/>
    <property type="match status" value="1"/>
</dbReference>
<dbReference type="AlphaFoldDB" id="A0A6M0JXY7"/>
<comment type="caution">
    <text evidence="7">The sequence shown here is derived from an EMBL/GenBank/DDBJ whole genome shotgun (WGS) entry which is preliminary data.</text>
</comment>
<evidence type="ECO:0000256" key="2">
    <source>
        <dbReference type="ARBA" id="ARBA00022723"/>
    </source>
</evidence>
<dbReference type="RefSeq" id="WP_164451020.1">
    <property type="nucleotide sequence ID" value="NZ_JAAIJQ010000006.1"/>
</dbReference>
<keyword evidence="3 4" id="KW-0408">Iron</keyword>
<dbReference type="PROSITE" id="PS51007">
    <property type="entry name" value="CYTC"/>
    <property type="match status" value="1"/>
</dbReference>
<organism evidence="7 8">
    <name type="scientific">Thiorhodococcus minor</name>
    <dbReference type="NCBI Taxonomy" id="57489"/>
    <lineage>
        <taxon>Bacteria</taxon>
        <taxon>Pseudomonadati</taxon>
        <taxon>Pseudomonadota</taxon>
        <taxon>Gammaproteobacteria</taxon>
        <taxon>Chromatiales</taxon>
        <taxon>Chromatiaceae</taxon>
        <taxon>Thiorhodococcus</taxon>
    </lineage>
</organism>
<reference evidence="7 8" key="1">
    <citation type="submission" date="2020-02" db="EMBL/GenBank/DDBJ databases">
        <title>Genome sequences of Thiorhodococcus mannitoliphagus and Thiorhodococcus minor, purple sulfur photosynthetic bacteria in the gammaproteobacterial family, Chromatiaceae.</title>
        <authorList>
            <person name="Aviles F.A."/>
            <person name="Meyer T.E."/>
            <person name="Kyndt J.A."/>
        </authorList>
    </citation>
    <scope>NUCLEOTIDE SEQUENCE [LARGE SCALE GENOMIC DNA]</scope>
    <source>
        <strain evidence="7 8">DSM 11518</strain>
    </source>
</reference>
<dbReference type="GO" id="GO:0004130">
    <property type="term" value="F:cytochrome-c peroxidase activity"/>
    <property type="evidence" value="ECO:0007669"/>
    <property type="project" value="TreeGrafter"/>
</dbReference>
<evidence type="ECO:0000256" key="5">
    <source>
        <dbReference type="SAM" id="MobiDB-lite"/>
    </source>
</evidence>
<proteinExistence type="predicted"/>
<dbReference type="Proteomes" id="UP000483379">
    <property type="component" value="Unassembled WGS sequence"/>
</dbReference>
<dbReference type="SUPFAM" id="SSF46626">
    <property type="entry name" value="Cytochrome c"/>
    <property type="match status" value="1"/>
</dbReference>
<dbReference type="GO" id="GO:0046872">
    <property type="term" value="F:metal ion binding"/>
    <property type="evidence" value="ECO:0007669"/>
    <property type="project" value="UniProtKB-KW"/>
</dbReference>
<feature type="region of interest" description="Disordered" evidence="5">
    <location>
        <begin position="17"/>
        <end position="38"/>
    </location>
</feature>
<evidence type="ECO:0000313" key="7">
    <source>
        <dbReference type="EMBL" id="NEV60975.1"/>
    </source>
</evidence>
<name>A0A6M0JXY7_9GAMM</name>
<dbReference type="PANTHER" id="PTHR30600:SF9">
    <property type="entry name" value="BLR7738 PROTEIN"/>
    <property type="match status" value="1"/>
</dbReference>
<protein>
    <recommendedName>
        <fullName evidence="6">Cytochrome c domain-containing protein</fullName>
    </recommendedName>
</protein>
<evidence type="ECO:0000313" key="8">
    <source>
        <dbReference type="Proteomes" id="UP000483379"/>
    </source>
</evidence>
<sequence>MALTGCDQDVQERNGVYKAEVGRVPAAPQRPGDPEAGRHALLNKSAVTCGLPDRVYRETLAAAAGDSLPDLAGRVGRNAELPYMLTAATSASGVEIVTSNCLGCHATVLDGEVVVGLGNEFLDMTRDPLIGVEATASVDMSEAERTEWQLWADRITAIADAMMTDTIGVNSANNLTLALMAHRDPQTLAWSDEPLIEPPPEKPLPVSVPPLWNVGKKNAMFYNAEGRGDHVRYMMLASTTCTDSVEEAAEIDAWFVDVRAYLATLQPPAYPYPIDTDLARRGHGVFQETCKECHGAYEGEGSYPNKVVALGKVETDPLLARKGFSEADRFLKWFQDSFYGELSQAAPALGYMAPPLDGIWATAPYLHNASIPTLEALLDSRQRPTYWAFDRDGDERPAYDQSRVGWAYRTLPHGKAGAMSWSERNRIYDTTLPGYANQGHTFGDALKPQDRTALLEYLKSL</sequence>
<accession>A0A6M0JXY7</accession>
<keyword evidence="8" id="KW-1185">Reference proteome</keyword>
<evidence type="ECO:0000256" key="4">
    <source>
        <dbReference type="PROSITE-ProRule" id="PRU00433"/>
    </source>
</evidence>
<dbReference type="InterPro" id="IPR036909">
    <property type="entry name" value="Cyt_c-like_dom_sf"/>
</dbReference>
<evidence type="ECO:0000259" key="6">
    <source>
        <dbReference type="PROSITE" id="PS51007"/>
    </source>
</evidence>
<feature type="domain" description="Cytochrome c" evidence="6">
    <location>
        <begin position="277"/>
        <end position="461"/>
    </location>
</feature>
<dbReference type="GO" id="GO:0020037">
    <property type="term" value="F:heme binding"/>
    <property type="evidence" value="ECO:0007669"/>
    <property type="project" value="InterPro"/>
</dbReference>
<dbReference type="Pfam" id="PF21419">
    <property type="entry name" value="RoxA-like_Cyt-c"/>
    <property type="match status" value="1"/>
</dbReference>
<keyword evidence="1 4" id="KW-0349">Heme</keyword>
<dbReference type="EMBL" id="JAAIJQ010000006">
    <property type="protein sequence ID" value="NEV60975.1"/>
    <property type="molecule type" value="Genomic_DNA"/>
</dbReference>
<gene>
    <name evidence="7" type="ORF">G3446_03515</name>
</gene>
<keyword evidence="2 4" id="KW-0479">Metal-binding</keyword>
<dbReference type="InterPro" id="IPR009056">
    <property type="entry name" value="Cyt_c-like_dom"/>
</dbReference>
<dbReference type="GO" id="GO:0009055">
    <property type="term" value="F:electron transfer activity"/>
    <property type="evidence" value="ECO:0007669"/>
    <property type="project" value="InterPro"/>
</dbReference>
<dbReference type="InterPro" id="IPR051395">
    <property type="entry name" value="Cytochrome_c_Peroxidase/MauG"/>
</dbReference>